<gene>
    <name evidence="1" type="ORF">RMAR0315_LOCUS1684</name>
</gene>
<proteinExistence type="predicted"/>
<name>A0A7S0BE96_9RHOD</name>
<evidence type="ECO:0000313" key="1">
    <source>
        <dbReference type="EMBL" id="CAD8391709.1"/>
    </source>
</evidence>
<accession>A0A7S0BE96</accession>
<sequence>MDLTMLTSLDRKPNVLHMKRGSFRRFWRCLDKSGSLRYTMRKRRDGERIEYTMMNICGRIVGRAIMYRGCGTAVLTGFSGRAEAVLRLSNESANGVEVFVTDFKVAQIPLTTKSDVVAFVDSVVDAYSPCLSVHSGNSADEMSVNMFNFKETAMRAFRGKQPSILNTGDGPDPSSVTLLCTAAWHLTRHRCGDTPLSRESYSRQNTGDHLGVVY</sequence>
<dbReference type="EMBL" id="HBEK01003018">
    <property type="protein sequence ID" value="CAD8391709.1"/>
    <property type="molecule type" value="Transcribed_RNA"/>
</dbReference>
<dbReference type="AlphaFoldDB" id="A0A7S0BE96"/>
<organism evidence="1">
    <name type="scientific">Rhodosorus marinus</name>
    <dbReference type="NCBI Taxonomy" id="101924"/>
    <lineage>
        <taxon>Eukaryota</taxon>
        <taxon>Rhodophyta</taxon>
        <taxon>Stylonematophyceae</taxon>
        <taxon>Stylonematales</taxon>
        <taxon>Stylonemataceae</taxon>
        <taxon>Rhodosorus</taxon>
    </lineage>
</organism>
<reference evidence="1" key="1">
    <citation type="submission" date="2021-01" db="EMBL/GenBank/DDBJ databases">
        <authorList>
            <person name="Corre E."/>
            <person name="Pelletier E."/>
            <person name="Niang G."/>
            <person name="Scheremetjew M."/>
            <person name="Finn R."/>
            <person name="Kale V."/>
            <person name="Holt S."/>
            <person name="Cochrane G."/>
            <person name="Meng A."/>
            <person name="Brown T."/>
            <person name="Cohen L."/>
        </authorList>
    </citation>
    <scope>NUCLEOTIDE SEQUENCE</scope>
    <source>
        <strain evidence="1">UTEX LB 2760</strain>
    </source>
</reference>
<protein>
    <submittedName>
        <fullName evidence="1">Uncharacterized protein</fullName>
    </submittedName>
</protein>